<name>A0A9P6DM42_9AGAM</name>
<gene>
    <name evidence="1" type="ORF">BS47DRAFT_1402145</name>
</gene>
<dbReference type="AlphaFoldDB" id="A0A9P6DM42"/>
<accession>A0A9P6DM42</accession>
<protein>
    <submittedName>
        <fullName evidence="1">Uncharacterized protein</fullName>
    </submittedName>
</protein>
<evidence type="ECO:0000313" key="1">
    <source>
        <dbReference type="EMBL" id="KAF9503708.1"/>
    </source>
</evidence>
<dbReference type="EMBL" id="MU129312">
    <property type="protein sequence ID" value="KAF9503708.1"/>
    <property type="molecule type" value="Genomic_DNA"/>
</dbReference>
<reference evidence="1" key="1">
    <citation type="journal article" date="2020" name="Nat. Commun.">
        <title>Large-scale genome sequencing of mycorrhizal fungi provides insights into the early evolution of symbiotic traits.</title>
        <authorList>
            <person name="Miyauchi S."/>
            <person name="Kiss E."/>
            <person name="Kuo A."/>
            <person name="Drula E."/>
            <person name="Kohler A."/>
            <person name="Sanchez-Garcia M."/>
            <person name="Morin E."/>
            <person name="Andreopoulos B."/>
            <person name="Barry K.W."/>
            <person name="Bonito G."/>
            <person name="Buee M."/>
            <person name="Carver A."/>
            <person name="Chen C."/>
            <person name="Cichocki N."/>
            <person name="Clum A."/>
            <person name="Culley D."/>
            <person name="Crous P.W."/>
            <person name="Fauchery L."/>
            <person name="Girlanda M."/>
            <person name="Hayes R.D."/>
            <person name="Keri Z."/>
            <person name="LaButti K."/>
            <person name="Lipzen A."/>
            <person name="Lombard V."/>
            <person name="Magnuson J."/>
            <person name="Maillard F."/>
            <person name="Murat C."/>
            <person name="Nolan M."/>
            <person name="Ohm R.A."/>
            <person name="Pangilinan J."/>
            <person name="Pereira M.F."/>
            <person name="Perotto S."/>
            <person name="Peter M."/>
            <person name="Pfister S."/>
            <person name="Riley R."/>
            <person name="Sitrit Y."/>
            <person name="Stielow J.B."/>
            <person name="Szollosi G."/>
            <person name="Zifcakova L."/>
            <person name="Stursova M."/>
            <person name="Spatafora J.W."/>
            <person name="Tedersoo L."/>
            <person name="Vaario L.M."/>
            <person name="Yamada A."/>
            <person name="Yan M."/>
            <person name="Wang P."/>
            <person name="Xu J."/>
            <person name="Bruns T."/>
            <person name="Baldrian P."/>
            <person name="Vilgalys R."/>
            <person name="Dunand C."/>
            <person name="Henrissat B."/>
            <person name="Grigoriev I.V."/>
            <person name="Hibbett D."/>
            <person name="Nagy L.G."/>
            <person name="Martin F.M."/>
        </authorList>
    </citation>
    <scope>NUCLEOTIDE SEQUENCE</scope>
    <source>
        <strain evidence="1">UP504</strain>
    </source>
</reference>
<evidence type="ECO:0000313" key="2">
    <source>
        <dbReference type="Proteomes" id="UP000886523"/>
    </source>
</evidence>
<keyword evidence="2" id="KW-1185">Reference proteome</keyword>
<proteinExistence type="predicted"/>
<dbReference type="Proteomes" id="UP000886523">
    <property type="component" value="Unassembled WGS sequence"/>
</dbReference>
<sequence>MSSRMYIHSFFLQYSTLKRTSLCDPGTPAPSESAMDASNNTIPLLFTDTPYPMARIPVHEWYTLNSPLTVALVYDKPSRRNTVAFKHGQCVLPSNLDDTWFQIKDVFMEMVSYIWLFEPRYIEHAIAYHRSQSDLQEMVKCAPLITSVIRLPLTCREILISHSFERAWWQEHNSNPSSSFKHRFLDTLTFPPHLSGGNQSLLPPLAKERIRPMDVVSFEKTWLFDKLASIAISDIPPYSAFS</sequence>
<comment type="caution">
    <text evidence="1">The sequence shown here is derived from an EMBL/GenBank/DDBJ whole genome shotgun (WGS) entry which is preliminary data.</text>
</comment>
<organism evidence="1 2">
    <name type="scientific">Hydnum rufescens UP504</name>
    <dbReference type="NCBI Taxonomy" id="1448309"/>
    <lineage>
        <taxon>Eukaryota</taxon>
        <taxon>Fungi</taxon>
        <taxon>Dikarya</taxon>
        <taxon>Basidiomycota</taxon>
        <taxon>Agaricomycotina</taxon>
        <taxon>Agaricomycetes</taxon>
        <taxon>Cantharellales</taxon>
        <taxon>Hydnaceae</taxon>
        <taxon>Hydnum</taxon>
    </lineage>
</organism>